<keyword evidence="4" id="KW-1003">Cell membrane</keyword>
<keyword evidence="5" id="KW-0997">Cell inner membrane</keyword>
<evidence type="ECO:0000256" key="10">
    <source>
        <dbReference type="ARBA" id="ARBA00022840"/>
    </source>
</evidence>
<accession>A0AAU6T382</accession>
<keyword evidence="16" id="KW-0732">Signal</keyword>
<dbReference type="PANTHER" id="PTHR43047">
    <property type="entry name" value="TWO-COMPONENT HISTIDINE PROTEIN KINASE"/>
    <property type="match status" value="1"/>
</dbReference>
<gene>
    <name evidence="20" type="ORF">MRK42_10740</name>
</gene>
<dbReference type="InterPro" id="IPR011006">
    <property type="entry name" value="CheY-like_superfamily"/>
</dbReference>
<dbReference type="Pfam" id="PF00497">
    <property type="entry name" value="SBP_bac_3"/>
    <property type="match status" value="1"/>
</dbReference>
<dbReference type="CDD" id="cd00088">
    <property type="entry name" value="HPT"/>
    <property type="match status" value="1"/>
</dbReference>
<evidence type="ECO:0000256" key="7">
    <source>
        <dbReference type="ARBA" id="ARBA00022679"/>
    </source>
</evidence>
<evidence type="ECO:0000256" key="14">
    <source>
        <dbReference type="PROSITE-ProRule" id="PRU00110"/>
    </source>
</evidence>
<evidence type="ECO:0000256" key="6">
    <source>
        <dbReference type="ARBA" id="ARBA00022553"/>
    </source>
</evidence>
<evidence type="ECO:0000256" key="5">
    <source>
        <dbReference type="ARBA" id="ARBA00022519"/>
    </source>
</evidence>
<feature type="modified residue" description="Phosphohistidine" evidence="14">
    <location>
        <position position="1262"/>
    </location>
</feature>
<dbReference type="SMART" id="SM00062">
    <property type="entry name" value="PBPb"/>
    <property type="match status" value="2"/>
</dbReference>
<dbReference type="InterPro" id="IPR036890">
    <property type="entry name" value="HATPase_C_sf"/>
</dbReference>
<dbReference type="Pfam" id="PF00512">
    <property type="entry name" value="HisKA"/>
    <property type="match status" value="1"/>
</dbReference>
<organism evidence="20">
    <name type="scientific">Aeromonas sp. 19NY04SH05-1</name>
    <dbReference type="NCBI Taxonomy" id="2920537"/>
    <lineage>
        <taxon>Bacteria</taxon>
        <taxon>Pseudomonadati</taxon>
        <taxon>Pseudomonadota</taxon>
        <taxon>Gammaproteobacteria</taxon>
        <taxon>Aeromonadales</taxon>
        <taxon>Aeromonadaceae</taxon>
        <taxon>Aeromonas</taxon>
    </lineage>
</organism>
<evidence type="ECO:0000256" key="2">
    <source>
        <dbReference type="ARBA" id="ARBA00004429"/>
    </source>
</evidence>
<evidence type="ECO:0000256" key="15">
    <source>
        <dbReference type="PROSITE-ProRule" id="PRU00169"/>
    </source>
</evidence>
<feature type="signal peptide" evidence="16">
    <location>
        <begin position="1"/>
        <end position="27"/>
    </location>
</feature>
<dbReference type="CDD" id="cd00082">
    <property type="entry name" value="HisKA"/>
    <property type="match status" value="1"/>
</dbReference>
<dbReference type="PRINTS" id="PR00344">
    <property type="entry name" value="BCTRLSENSOR"/>
</dbReference>
<keyword evidence="8" id="KW-0812">Transmembrane</keyword>
<dbReference type="CDD" id="cd16922">
    <property type="entry name" value="HATPase_EvgS-ArcB-TorS-like"/>
    <property type="match status" value="1"/>
</dbReference>
<evidence type="ECO:0000256" key="8">
    <source>
        <dbReference type="ARBA" id="ARBA00022692"/>
    </source>
</evidence>
<dbReference type="Gene3D" id="3.30.565.10">
    <property type="entry name" value="Histidine kinase-like ATPase, C-terminal domain"/>
    <property type="match status" value="1"/>
</dbReference>
<dbReference type="PANTHER" id="PTHR43047:SF72">
    <property type="entry name" value="OSMOSENSING HISTIDINE PROTEIN KINASE SLN1"/>
    <property type="match status" value="1"/>
</dbReference>
<keyword evidence="10" id="KW-0067">ATP-binding</keyword>
<evidence type="ECO:0000259" key="19">
    <source>
        <dbReference type="PROSITE" id="PS50894"/>
    </source>
</evidence>
<feature type="chain" id="PRO_5043974812" description="histidine kinase" evidence="16">
    <location>
        <begin position="28"/>
        <end position="1316"/>
    </location>
</feature>
<evidence type="ECO:0000256" key="4">
    <source>
        <dbReference type="ARBA" id="ARBA00022475"/>
    </source>
</evidence>
<evidence type="ECO:0000259" key="18">
    <source>
        <dbReference type="PROSITE" id="PS50110"/>
    </source>
</evidence>
<feature type="modified residue" description="4-aspartylphosphate" evidence="15">
    <location>
        <position position="1139"/>
    </location>
</feature>
<dbReference type="GO" id="GO:0009927">
    <property type="term" value="F:histidine phosphotransfer kinase activity"/>
    <property type="evidence" value="ECO:0007669"/>
    <property type="project" value="TreeGrafter"/>
</dbReference>
<dbReference type="Gene3D" id="3.40.50.2300">
    <property type="match status" value="1"/>
</dbReference>
<evidence type="ECO:0000256" key="11">
    <source>
        <dbReference type="ARBA" id="ARBA00022989"/>
    </source>
</evidence>
<dbReference type="GO" id="GO:0005886">
    <property type="term" value="C:plasma membrane"/>
    <property type="evidence" value="ECO:0007669"/>
    <property type="project" value="UniProtKB-SubCell"/>
</dbReference>
<keyword evidence="13" id="KW-0472">Membrane</keyword>
<dbReference type="InterPro" id="IPR008207">
    <property type="entry name" value="Sig_transdc_His_kin_Hpt_dom"/>
</dbReference>
<dbReference type="SUPFAM" id="SSF55785">
    <property type="entry name" value="PYP-like sensor domain (PAS domain)"/>
    <property type="match status" value="1"/>
</dbReference>
<name>A0AAU6T382_9GAMM</name>
<dbReference type="InterPro" id="IPR004358">
    <property type="entry name" value="Sig_transdc_His_kin-like_C"/>
</dbReference>
<dbReference type="Gene3D" id="3.40.190.10">
    <property type="entry name" value="Periplasmic binding protein-like II"/>
    <property type="match status" value="4"/>
</dbReference>
<proteinExistence type="predicted"/>
<dbReference type="SUPFAM" id="SSF47384">
    <property type="entry name" value="Homodimeric domain of signal transducing histidine kinase"/>
    <property type="match status" value="1"/>
</dbReference>
<keyword evidence="9" id="KW-0418">Kinase</keyword>
<dbReference type="SUPFAM" id="SSF52172">
    <property type="entry name" value="CheY-like"/>
    <property type="match status" value="1"/>
</dbReference>
<dbReference type="PROSITE" id="PS50110">
    <property type="entry name" value="RESPONSE_REGULATORY"/>
    <property type="match status" value="1"/>
</dbReference>
<dbReference type="GO" id="GO:0000155">
    <property type="term" value="F:phosphorelay sensor kinase activity"/>
    <property type="evidence" value="ECO:0007669"/>
    <property type="project" value="InterPro"/>
</dbReference>
<dbReference type="Gene3D" id="1.20.120.160">
    <property type="entry name" value="HPT domain"/>
    <property type="match status" value="1"/>
</dbReference>
<dbReference type="SMART" id="SM00388">
    <property type="entry name" value="HisKA"/>
    <property type="match status" value="1"/>
</dbReference>
<dbReference type="InterPro" id="IPR003594">
    <property type="entry name" value="HATPase_dom"/>
</dbReference>
<evidence type="ECO:0000313" key="20">
    <source>
        <dbReference type="EMBL" id="XAG39525.1"/>
    </source>
</evidence>
<dbReference type="InterPro" id="IPR036097">
    <property type="entry name" value="HisK_dim/P_sf"/>
</dbReference>
<dbReference type="InterPro" id="IPR001789">
    <property type="entry name" value="Sig_transdc_resp-reg_receiver"/>
</dbReference>
<dbReference type="InterPro" id="IPR036641">
    <property type="entry name" value="HPT_dom_sf"/>
</dbReference>
<keyword evidence="7" id="KW-0808">Transferase</keyword>
<keyword evidence="6 15" id="KW-0597">Phosphoprotein</keyword>
<dbReference type="InterPro" id="IPR035965">
    <property type="entry name" value="PAS-like_dom_sf"/>
</dbReference>
<comment type="catalytic activity">
    <reaction evidence="1">
        <text>ATP + protein L-histidine = ADP + protein N-phospho-L-histidine.</text>
        <dbReference type="EC" id="2.7.13.3"/>
    </reaction>
</comment>
<dbReference type="InterPro" id="IPR005467">
    <property type="entry name" value="His_kinase_dom"/>
</dbReference>
<evidence type="ECO:0000256" key="3">
    <source>
        <dbReference type="ARBA" id="ARBA00012438"/>
    </source>
</evidence>
<dbReference type="EMBL" id="CP095328">
    <property type="protein sequence ID" value="XAG39525.1"/>
    <property type="molecule type" value="Genomic_DNA"/>
</dbReference>
<feature type="domain" description="Response regulatory" evidence="18">
    <location>
        <begin position="1090"/>
        <end position="1206"/>
    </location>
</feature>
<keyword evidence="11" id="KW-1133">Transmembrane helix</keyword>
<evidence type="ECO:0000256" key="12">
    <source>
        <dbReference type="ARBA" id="ARBA00023012"/>
    </source>
</evidence>
<evidence type="ECO:0000256" key="1">
    <source>
        <dbReference type="ARBA" id="ARBA00000085"/>
    </source>
</evidence>
<evidence type="ECO:0000256" key="9">
    <source>
        <dbReference type="ARBA" id="ARBA00022777"/>
    </source>
</evidence>
<dbReference type="SMART" id="SM00448">
    <property type="entry name" value="REC"/>
    <property type="match status" value="1"/>
</dbReference>
<dbReference type="SUPFAM" id="SSF55874">
    <property type="entry name" value="ATPase domain of HSP90 chaperone/DNA topoisomerase II/histidine kinase"/>
    <property type="match status" value="1"/>
</dbReference>
<feature type="domain" description="Histidine kinase" evidence="17">
    <location>
        <begin position="781"/>
        <end position="997"/>
    </location>
</feature>
<dbReference type="CDD" id="cd17546">
    <property type="entry name" value="REC_hyHK_CKI1_RcsC-like"/>
    <property type="match status" value="1"/>
</dbReference>
<dbReference type="PROSITE" id="PS50109">
    <property type="entry name" value="HIS_KIN"/>
    <property type="match status" value="1"/>
</dbReference>
<dbReference type="Gene3D" id="1.10.287.130">
    <property type="match status" value="1"/>
</dbReference>
<dbReference type="RefSeq" id="WP_338612395.1">
    <property type="nucleotide sequence ID" value="NZ_CP095328.1"/>
</dbReference>
<dbReference type="SUPFAM" id="SSF53850">
    <property type="entry name" value="Periplasmic binding protein-like II"/>
    <property type="match status" value="2"/>
</dbReference>
<dbReference type="InterPro" id="IPR001638">
    <property type="entry name" value="Solute-binding_3/MltF_N"/>
</dbReference>
<comment type="subcellular location">
    <subcellularLocation>
        <location evidence="2">Cell inner membrane</location>
        <topology evidence="2">Multi-pass membrane protein</topology>
    </subcellularLocation>
</comment>
<dbReference type="Gene3D" id="3.30.450.20">
    <property type="entry name" value="PAS domain"/>
    <property type="match status" value="1"/>
</dbReference>
<dbReference type="EC" id="2.7.13.3" evidence="3"/>
<evidence type="ECO:0000256" key="16">
    <source>
        <dbReference type="SAM" id="SignalP"/>
    </source>
</evidence>
<evidence type="ECO:0000259" key="17">
    <source>
        <dbReference type="PROSITE" id="PS50109"/>
    </source>
</evidence>
<protein>
    <recommendedName>
        <fullName evidence="3">histidine kinase</fullName>
        <ecNumber evidence="3">2.7.13.3</ecNumber>
    </recommendedName>
</protein>
<dbReference type="Pfam" id="PF01627">
    <property type="entry name" value="Hpt"/>
    <property type="match status" value="1"/>
</dbReference>
<feature type="domain" description="HPt" evidence="19">
    <location>
        <begin position="1223"/>
        <end position="1313"/>
    </location>
</feature>
<dbReference type="InterPro" id="IPR003661">
    <property type="entry name" value="HisK_dim/P_dom"/>
</dbReference>
<dbReference type="SMART" id="SM00387">
    <property type="entry name" value="HATPase_c"/>
    <property type="match status" value="1"/>
</dbReference>
<keyword evidence="10" id="KW-0547">Nucleotide-binding</keyword>
<dbReference type="PROSITE" id="PS50894">
    <property type="entry name" value="HPT"/>
    <property type="match status" value="1"/>
</dbReference>
<dbReference type="SUPFAM" id="SSF47226">
    <property type="entry name" value="Histidine-containing phosphotransfer domain, HPT domain"/>
    <property type="match status" value="1"/>
</dbReference>
<dbReference type="Pfam" id="PF00072">
    <property type="entry name" value="Response_reg"/>
    <property type="match status" value="1"/>
</dbReference>
<sequence length="1316" mass="147594">MLLLTALVATPLSATILPLAPSTQAYANSLKQLTFCYPATLPPPYLLAQGGLLKDQITRLAKQLPVPLLFQELPDWQTVRGALLEGQCDMVPHIGAATSNLPNTWLSRPMMETDSAVLYRGSLQQATFLAYAGSDAVSVLHDIFPAAAIRTLAPGESLYEAMKSGQGNAYFGDYLQLRYLMKEFPVEGLRLRRLLGDDRVISYRLMMREEPELVRLIDTAIRYMPAGSLYTDLDHYLDQSALSFNQPRFSDVEQAWLAGSRRTVRLVLNPELMPYSGLDEQGNPKGWSADVLRWITQETGLKYQVVPALSKADAIEKLRSGEADMMTGLPESPILADEFTFSRMISINRFALISKGTLAATHISALKRQRILVPESLYDPSLLTLLGEQEWIRIGTLEQGLDALRQGEADAMLSELYQLQYPQRTQLLEGFEIKEMEDRFGIGFAIRQDEVELASVLDRSLMTLTRNRINELNQRWRRLVVVQQPGVSYLAWFGSVGLALLISAIVIGVIWRSRQQLAREVAQRQVAERALAIESELRDTLFQTLPLPVFMRDSQGRVIKSNKLGRRLATRYGDQLALPPVQAHKEEGELILGDQVFAFVQHPLPRDKQTPVTDLIALSDISALQERARILRQAERRLRALTNTVPGVVLQFLFEDGRVQGIEFISRGCYGLLGLASQQIRRDPGQVFALLARHELRQLRDTMQERLQAGKPFVYTLRYRHPQHQERWLQLDGRGRRQGQGWRVYAVMQDVTARIEQERALQRSHEQAQQAVLAKGRFLAAVSHEIRTPMNAILGLLEWLASTPLTQEQSSALGRVRQAGDELLGLLNDVLDFSRNESSKLSLSPQPTDFIELCEQVAAVHWNKARDKRLQLRLVLDPALPALQTLDPHRIRQILHNLLSNAIKFSQRGEVVLWATRAGNMLRFGVDDEGPGITAEMRPTLFMPFEQFVVAGQLRAPGTGLGLAICKQLVEQMGGLIDVVAREGGGSRFFCELPLDVIRQTPHWQPEVRQLALVMPSDEAEPLIPWLARLGVNVAPDAADVLEAREDERGLWHWQWAGESWVPGTLISLLQPQWVPDEPVADLQPGLNIRVLLVEDHDVNRELITLQLRQLGAWVVGAANGQLALQILAEQEVDLVLTDLQMPVMNGAELCRALRHSPQWRHLPAYIITADLSEQAALELQSCGCDGHLDKPVALRELATLLQQLGGGQQSEKTNAQWEMVPSPMLTDELIALYLETTRGDLAELALHLANKDTSGVEATLHKVKGAARMVGATPIVAVIEEWQRARHSFLQARLSRALDEVSHHFTKRAQDDHHR</sequence>
<dbReference type="Pfam" id="PF02518">
    <property type="entry name" value="HATPase_c"/>
    <property type="match status" value="1"/>
</dbReference>
<evidence type="ECO:0000256" key="13">
    <source>
        <dbReference type="ARBA" id="ARBA00023136"/>
    </source>
</evidence>
<reference evidence="20" key="1">
    <citation type="submission" date="2022-03" db="EMBL/GenBank/DDBJ databases">
        <title>Sea Food Isolates.</title>
        <authorList>
            <person name="Li C."/>
        </authorList>
    </citation>
    <scope>NUCLEOTIDE SEQUENCE</scope>
    <source>
        <strain evidence="20">19NY04SH05-1</strain>
    </source>
</reference>
<keyword evidence="12" id="KW-0902">Two-component regulatory system</keyword>